<name>A0A166TR59_9AGAM</name>
<evidence type="ECO:0000256" key="3">
    <source>
        <dbReference type="ARBA" id="ARBA00022525"/>
    </source>
</evidence>
<evidence type="ECO:0000256" key="11">
    <source>
        <dbReference type="SAM" id="SignalP"/>
    </source>
</evidence>
<evidence type="ECO:0000256" key="8">
    <source>
        <dbReference type="ARBA" id="ARBA00023295"/>
    </source>
</evidence>
<evidence type="ECO:0000256" key="9">
    <source>
        <dbReference type="ARBA" id="ARBA00023316"/>
    </source>
</evidence>
<dbReference type="InterPro" id="IPR011050">
    <property type="entry name" value="Pectin_lyase_fold/virulence"/>
</dbReference>
<evidence type="ECO:0000313" key="13">
    <source>
        <dbReference type="Proteomes" id="UP000076532"/>
    </source>
</evidence>
<gene>
    <name evidence="12" type="ORF">FIBSPDRAFT_976721</name>
</gene>
<evidence type="ECO:0000256" key="7">
    <source>
        <dbReference type="ARBA" id="ARBA00023180"/>
    </source>
</evidence>
<dbReference type="PANTHER" id="PTHR31736:SF19">
    <property type="entry name" value="PECTIN LYASE SUPERFAMILY PROTEIN-RELATED"/>
    <property type="match status" value="1"/>
</dbReference>
<reference evidence="12 13" key="1">
    <citation type="journal article" date="2016" name="Mol. Biol. Evol.">
        <title>Comparative Genomics of Early-Diverging Mushroom-Forming Fungi Provides Insights into the Origins of Lignocellulose Decay Capabilities.</title>
        <authorList>
            <person name="Nagy L.G."/>
            <person name="Riley R."/>
            <person name="Tritt A."/>
            <person name="Adam C."/>
            <person name="Daum C."/>
            <person name="Floudas D."/>
            <person name="Sun H."/>
            <person name="Yadav J.S."/>
            <person name="Pangilinan J."/>
            <person name="Larsson K.H."/>
            <person name="Matsuura K."/>
            <person name="Barry K."/>
            <person name="Labutti K."/>
            <person name="Kuo R."/>
            <person name="Ohm R.A."/>
            <person name="Bhattacharya S.S."/>
            <person name="Shirouzu T."/>
            <person name="Yoshinaga Y."/>
            <person name="Martin F.M."/>
            <person name="Grigoriev I.V."/>
            <person name="Hibbett D.S."/>
        </authorList>
    </citation>
    <scope>NUCLEOTIDE SEQUENCE [LARGE SCALE GENOMIC DNA]</scope>
    <source>
        <strain evidence="12 13">CBS 109695</strain>
    </source>
</reference>
<dbReference type="STRING" id="436010.A0A166TR59"/>
<keyword evidence="9" id="KW-0961">Cell wall biogenesis/degradation</keyword>
<dbReference type="Pfam" id="PF00295">
    <property type="entry name" value="Glyco_hydro_28"/>
    <property type="match status" value="1"/>
</dbReference>
<dbReference type="GO" id="GO:0005975">
    <property type="term" value="P:carbohydrate metabolic process"/>
    <property type="evidence" value="ECO:0007669"/>
    <property type="project" value="InterPro"/>
</dbReference>
<dbReference type="GO" id="GO:0071555">
    <property type="term" value="P:cell wall organization"/>
    <property type="evidence" value="ECO:0007669"/>
    <property type="project" value="UniProtKB-KW"/>
</dbReference>
<feature type="signal peptide" evidence="11">
    <location>
        <begin position="1"/>
        <end position="21"/>
    </location>
</feature>
<proteinExistence type="inferred from homology"/>
<keyword evidence="13" id="KW-1185">Reference proteome</keyword>
<evidence type="ECO:0000256" key="6">
    <source>
        <dbReference type="ARBA" id="ARBA00023157"/>
    </source>
</evidence>
<dbReference type="Gene3D" id="2.160.20.10">
    <property type="entry name" value="Single-stranded right-handed beta-helix, Pectin lyase-like"/>
    <property type="match status" value="1"/>
</dbReference>
<organism evidence="12 13">
    <name type="scientific">Athelia psychrophila</name>
    <dbReference type="NCBI Taxonomy" id="1759441"/>
    <lineage>
        <taxon>Eukaryota</taxon>
        <taxon>Fungi</taxon>
        <taxon>Dikarya</taxon>
        <taxon>Basidiomycota</taxon>
        <taxon>Agaricomycotina</taxon>
        <taxon>Agaricomycetes</taxon>
        <taxon>Agaricomycetidae</taxon>
        <taxon>Atheliales</taxon>
        <taxon>Atheliaceae</taxon>
        <taxon>Athelia</taxon>
    </lineage>
</organism>
<dbReference type="GO" id="GO:0005576">
    <property type="term" value="C:extracellular region"/>
    <property type="evidence" value="ECO:0007669"/>
    <property type="project" value="UniProtKB-SubCell"/>
</dbReference>
<keyword evidence="4 11" id="KW-0732">Signal</keyword>
<dbReference type="EMBL" id="KV417491">
    <property type="protein sequence ID" value="KZP30889.1"/>
    <property type="molecule type" value="Genomic_DNA"/>
</dbReference>
<dbReference type="PANTHER" id="PTHR31736">
    <property type="match status" value="1"/>
</dbReference>
<keyword evidence="8 10" id="KW-0326">Glycosidase</keyword>
<keyword evidence="7" id="KW-0325">Glycoprotein</keyword>
<keyword evidence="6" id="KW-1015">Disulfide bond</keyword>
<evidence type="ECO:0000256" key="2">
    <source>
        <dbReference type="ARBA" id="ARBA00008834"/>
    </source>
</evidence>
<keyword evidence="3" id="KW-0964">Secreted</keyword>
<dbReference type="GO" id="GO:0046576">
    <property type="term" value="F:rhamnogalacturonan alpha-L-rhamnopyranosyl-(1-&gt;4)-alpha-D-galactopyranosyluronide lyase activity"/>
    <property type="evidence" value="ECO:0007669"/>
    <property type="project" value="UniProtKB-ARBA"/>
</dbReference>
<evidence type="ECO:0000313" key="12">
    <source>
        <dbReference type="EMBL" id="KZP30889.1"/>
    </source>
</evidence>
<dbReference type="AlphaFoldDB" id="A0A166TR59"/>
<comment type="subcellular location">
    <subcellularLocation>
        <location evidence="1">Secreted</location>
    </subcellularLocation>
</comment>
<dbReference type="InterPro" id="IPR000743">
    <property type="entry name" value="Glyco_hydro_28"/>
</dbReference>
<keyword evidence="5 10" id="KW-0378">Hydrolase</keyword>
<evidence type="ECO:0000256" key="1">
    <source>
        <dbReference type="ARBA" id="ARBA00004613"/>
    </source>
</evidence>
<protein>
    <submittedName>
        <fullName evidence="12">Glycoside hydrolase family 28 protein</fullName>
    </submittedName>
</protein>
<evidence type="ECO:0000256" key="4">
    <source>
        <dbReference type="ARBA" id="ARBA00022729"/>
    </source>
</evidence>
<evidence type="ECO:0000256" key="10">
    <source>
        <dbReference type="RuleBase" id="RU361169"/>
    </source>
</evidence>
<dbReference type="GO" id="GO:0004650">
    <property type="term" value="F:polygalacturonase activity"/>
    <property type="evidence" value="ECO:0007669"/>
    <property type="project" value="InterPro"/>
</dbReference>
<feature type="chain" id="PRO_5007880192" evidence="11">
    <location>
        <begin position="22"/>
        <end position="456"/>
    </location>
</feature>
<dbReference type="OrthoDB" id="2268901at2759"/>
<dbReference type="SUPFAM" id="SSF51126">
    <property type="entry name" value="Pectin lyase-like"/>
    <property type="match status" value="1"/>
</dbReference>
<accession>A0A166TR59</accession>
<evidence type="ECO:0000256" key="5">
    <source>
        <dbReference type="ARBA" id="ARBA00022801"/>
    </source>
</evidence>
<comment type="similarity">
    <text evidence="2 10">Belongs to the glycosyl hydrolase 28 family.</text>
</comment>
<dbReference type="Proteomes" id="UP000076532">
    <property type="component" value="Unassembled WGS sequence"/>
</dbReference>
<sequence>MFISVSRIALSLLLASPLAYAQLSGTVGPTTTHAAKRTTICSVLSYGGAVGSADIGPAILETFTECILTHSGSTLYVPPGNYNMETWVTLEGGSHWAFQLDGYITRASATTGHMIVIENAVDFEFYSSTSAGTIQGLGYKARNAGPRLIRIITSTSFSVHDLILVDSPEFHLIVQGGTNGEIYNLAIRGADIGGSDGIDISGSNHWVHDVEVTNRDECVTVKSPASDFLIENIWCNQSGGSAIGSLGAGTAIENIVYKNIYTNGGNQIFMIKSHGGDGYVKNVLLENFKATGSAYGLDIDQYWSSETAVAGVGVSLTNIQVENWNGLVVDGVKRPPYRIICSDTAPCSGVTISDVWLWSATGLAVTDCESAFGTGECLRSGSTSSYAAATTSYAKPASYTTLSTMSGDLTAGFTSTASIAAPYDNSEIPTTFYPGVAQISPLAKNGVVLARATPRP</sequence>
<dbReference type="InterPro" id="IPR012334">
    <property type="entry name" value="Pectin_lyas_fold"/>
</dbReference>